<dbReference type="SUPFAM" id="SSF48050">
    <property type="entry name" value="Hemocyanin, N-terminal domain"/>
    <property type="match status" value="1"/>
</dbReference>
<dbReference type="SUPFAM" id="SSF48056">
    <property type="entry name" value="Di-copper centre-containing domain"/>
    <property type="match status" value="1"/>
</dbReference>
<keyword evidence="1" id="KW-0758">Storage protein</keyword>
<organism evidence="7 8">
    <name type="scientific">Galleria mellonella</name>
    <name type="common">Greater wax moth</name>
    <dbReference type="NCBI Taxonomy" id="7137"/>
    <lineage>
        <taxon>Eukaryota</taxon>
        <taxon>Metazoa</taxon>
        <taxon>Ecdysozoa</taxon>
        <taxon>Arthropoda</taxon>
        <taxon>Hexapoda</taxon>
        <taxon>Insecta</taxon>
        <taxon>Pterygota</taxon>
        <taxon>Neoptera</taxon>
        <taxon>Endopterygota</taxon>
        <taxon>Lepidoptera</taxon>
        <taxon>Glossata</taxon>
        <taxon>Ditrysia</taxon>
        <taxon>Pyraloidea</taxon>
        <taxon>Pyralidae</taxon>
        <taxon>Galleriinae</taxon>
        <taxon>Galleria</taxon>
    </lineage>
</organism>
<evidence type="ECO:0000259" key="6">
    <source>
        <dbReference type="Pfam" id="PF03723"/>
    </source>
</evidence>
<dbReference type="PANTHER" id="PTHR11511">
    <property type="entry name" value="LARVAL STORAGE PROTEIN/PHENOLOXIDASE"/>
    <property type="match status" value="1"/>
</dbReference>
<dbReference type="InterPro" id="IPR037020">
    <property type="entry name" value="Hemocyanin_C_sf"/>
</dbReference>
<comment type="similarity">
    <text evidence="2">Belongs to the hemocyanin family.</text>
</comment>
<dbReference type="PANTHER" id="PTHR11511:SF5">
    <property type="entry name" value="FAT-BODY PROTEIN 1-RELATED"/>
    <property type="match status" value="1"/>
</dbReference>
<evidence type="ECO:0000259" key="4">
    <source>
        <dbReference type="Pfam" id="PF00372"/>
    </source>
</evidence>
<protein>
    <submittedName>
        <fullName evidence="8">Acidic juvenile hormone-suppressible protein 1</fullName>
    </submittedName>
</protein>
<sequence length="706" mass="81581">MGRLVLCVLALLVGGGISDPVKKLQRTVDQTVLDRQYKLLTLFFHPHEPIHIKEQQEIAASWDLEKNIGLYENATAVHLTIQMLHNNYQVPRGVPFTVLESVHRFEISVYYSLLYSAKTYDTFYKTAVFLRQHVNENLFVNVLSVVILHRSDTQDIRIPPIYDVFPSYFHNGEIMTTAQRITTHGQRMLEHYPSTYVWENNVVIRHNETAWPYYCNTESMPVSYFTHDVTLNALYYNIKLAYPIWLRSDACAIKEKRGELFFFWNKQLLARYYMERLSVGLGEIPELGLNEVEEGYVSGLLYHNGIPYPVRPNHLVLNHQTWHAEAIEEIEVYENRIRDMIDQGFYITNTGEHVSINSPDSIDVLGRLIEANVDSPNVQYYKDFISIWKKVLGNSLVHESVAFNGIPLVVPSVLEQYQTALRDPAYYMIMKRVLKLFNLWHEHLPHYTTKELSVPSVKIEKVEVDKLLTYFEYTNFNVTNHLHLNEIECNNVINTKSVLVQRTRLNHKVFTVRVNVKSGVAKHVTVRFFLAPKYDSVGNEIPLNVNTQNFLLIDIFNYELKEGDNLITRVSSDNLLVTDEIDSASVLFNKVDSALQGHGQYMLNMKQNILKTPRHLLLPKGRVGGMPFVLMVYISEYHAPNDVHRGTVETSTIDNTIRLTSDTLGFPVDRPLFPWMLTGVENIFLQDVQIYHKPTTEVTGVPVYVE</sequence>
<dbReference type="Proteomes" id="UP001652740">
    <property type="component" value="Unplaced"/>
</dbReference>
<dbReference type="InterPro" id="IPR013788">
    <property type="entry name" value="Hemocyanin/hexamerin"/>
</dbReference>
<dbReference type="Gene3D" id="2.60.40.1520">
    <property type="entry name" value="Hemocyanin, C-terminal domain"/>
    <property type="match status" value="1"/>
</dbReference>
<evidence type="ECO:0000313" key="8">
    <source>
        <dbReference type="RefSeq" id="XP_052756922.1"/>
    </source>
</evidence>
<proteinExistence type="inferred from homology"/>
<name>A0ABM3N002_GALME</name>
<feature type="chain" id="PRO_5046414925" evidence="3">
    <location>
        <begin position="19"/>
        <end position="706"/>
    </location>
</feature>
<dbReference type="InterPro" id="IPR014756">
    <property type="entry name" value="Ig_E-set"/>
</dbReference>
<dbReference type="Gene3D" id="1.20.1370.10">
    <property type="entry name" value="Hemocyanin, N-terminal domain"/>
    <property type="match status" value="1"/>
</dbReference>
<dbReference type="Pfam" id="PF00372">
    <property type="entry name" value="Hemocyanin_M"/>
    <property type="match status" value="1"/>
</dbReference>
<evidence type="ECO:0000256" key="3">
    <source>
        <dbReference type="SAM" id="SignalP"/>
    </source>
</evidence>
<dbReference type="PRINTS" id="PR00187">
    <property type="entry name" value="HAEMOCYANIN"/>
</dbReference>
<accession>A0ABM3N002</accession>
<dbReference type="RefSeq" id="XP_052756922.1">
    <property type="nucleotide sequence ID" value="XM_052900962.1"/>
</dbReference>
<feature type="domain" description="Hemocyanin N-terminal" evidence="5">
    <location>
        <begin position="33"/>
        <end position="154"/>
    </location>
</feature>
<feature type="domain" description="Hemocyanin middle" evidence="4">
    <location>
        <begin position="160"/>
        <end position="437"/>
    </location>
</feature>
<dbReference type="InterPro" id="IPR000896">
    <property type="entry name" value="Hemocyanin/hexamerin_mid_dom"/>
</dbReference>
<dbReference type="Pfam" id="PF03722">
    <property type="entry name" value="Hemocyanin_N"/>
    <property type="match status" value="1"/>
</dbReference>
<keyword evidence="7" id="KW-1185">Reference proteome</keyword>
<evidence type="ECO:0000256" key="1">
    <source>
        <dbReference type="ARBA" id="ARBA00022761"/>
    </source>
</evidence>
<dbReference type="InterPro" id="IPR036697">
    <property type="entry name" value="Hemocyanin_N_sf"/>
</dbReference>
<evidence type="ECO:0000259" key="5">
    <source>
        <dbReference type="Pfam" id="PF03722"/>
    </source>
</evidence>
<dbReference type="Pfam" id="PF03723">
    <property type="entry name" value="Hemocyanin_C"/>
    <property type="match status" value="1"/>
</dbReference>
<dbReference type="SUPFAM" id="SSF81296">
    <property type="entry name" value="E set domains"/>
    <property type="match status" value="1"/>
</dbReference>
<keyword evidence="3" id="KW-0732">Signal</keyword>
<dbReference type="Gene3D" id="1.10.1280.10">
    <property type="entry name" value="Di-copper center containing domain from catechol oxidase"/>
    <property type="match status" value="1"/>
</dbReference>
<dbReference type="PROSITE" id="PS00210">
    <property type="entry name" value="HEMOCYANIN_2"/>
    <property type="match status" value="1"/>
</dbReference>
<reference evidence="8" key="1">
    <citation type="submission" date="2025-08" db="UniProtKB">
        <authorList>
            <consortium name="RefSeq"/>
        </authorList>
    </citation>
    <scope>IDENTIFICATION</scope>
    <source>
        <tissue evidence="8">Whole larvae</tissue>
    </source>
</reference>
<evidence type="ECO:0000313" key="7">
    <source>
        <dbReference type="Proteomes" id="UP001652740"/>
    </source>
</evidence>
<evidence type="ECO:0000256" key="2">
    <source>
        <dbReference type="ARBA" id="ARBA00038082"/>
    </source>
</evidence>
<gene>
    <name evidence="8" type="primary">LOC113516266</name>
</gene>
<dbReference type="InterPro" id="IPR005203">
    <property type="entry name" value="Hemocyanin_C"/>
</dbReference>
<dbReference type="InterPro" id="IPR008922">
    <property type="entry name" value="Di-copper_centre_dom_sf"/>
</dbReference>
<feature type="domain" description="Hemocyanin C-terminal" evidence="6">
    <location>
        <begin position="446"/>
        <end position="692"/>
    </location>
</feature>
<feature type="signal peptide" evidence="3">
    <location>
        <begin position="1"/>
        <end position="18"/>
    </location>
</feature>
<dbReference type="GeneID" id="113516266"/>
<dbReference type="InterPro" id="IPR005204">
    <property type="entry name" value="Hemocyanin_N"/>
</dbReference>